<comment type="caution">
    <text evidence="1">The sequence shown here is derived from an EMBL/GenBank/DDBJ whole genome shotgun (WGS) entry which is preliminary data.</text>
</comment>
<evidence type="ECO:0000313" key="2">
    <source>
        <dbReference type="Proteomes" id="UP000265341"/>
    </source>
</evidence>
<dbReference type="EMBL" id="QWLA01000002">
    <property type="protein sequence ID" value="RIH89609.1"/>
    <property type="molecule type" value="Genomic_DNA"/>
</dbReference>
<dbReference type="AlphaFoldDB" id="A0A399F2U5"/>
<sequence length="93" mass="9700">MVLGSNTVEGVGLVIFMQNQTPAQVVQALSEAQDLGNGVVLELAGKVQTQGSRVSARYLNKSYVGRALALLGSGKNPLFPKARLTEAPPALHG</sequence>
<accession>A0A399F2U5</accession>
<name>A0A399F2U5_9DEIN</name>
<organism evidence="1 2">
    <name type="scientific">Calidithermus roseus</name>
    <dbReference type="NCBI Taxonomy" id="1644118"/>
    <lineage>
        <taxon>Bacteria</taxon>
        <taxon>Thermotogati</taxon>
        <taxon>Deinococcota</taxon>
        <taxon>Deinococci</taxon>
        <taxon>Thermales</taxon>
        <taxon>Thermaceae</taxon>
        <taxon>Calidithermus</taxon>
    </lineage>
</organism>
<dbReference type="Proteomes" id="UP000265341">
    <property type="component" value="Unassembled WGS sequence"/>
</dbReference>
<proteinExistence type="predicted"/>
<reference evidence="1 2" key="1">
    <citation type="submission" date="2018-08" db="EMBL/GenBank/DDBJ databases">
        <title>Meiothermus roseus NBRC 110900 genome sequencing project.</title>
        <authorList>
            <person name="Da Costa M.S."/>
            <person name="Albuquerque L."/>
            <person name="Raposo P."/>
            <person name="Froufe H.J.C."/>
            <person name="Barroso C.S."/>
            <person name="Egas C."/>
        </authorList>
    </citation>
    <scope>NUCLEOTIDE SEQUENCE [LARGE SCALE GENOMIC DNA]</scope>
    <source>
        <strain evidence="1 2">NBRC 110900</strain>
    </source>
</reference>
<keyword evidence="2" id="KW-1185">Reference proteome</keyword>
<protein>
    <submittedName>
        <fullName evidence="1">Uncharacterized protein</fullName>
    </submittedName>
</protein>
<gene>
    <name evidence="1" type="ORF">Mrose_00197</name>
</gene>
<dbReference type="RefSeq" id="WP_182482621.1">
    <property type="nucleotide sequence ID" value="NZ_QWLA01000002.1"/>
</dbReference>
<evidence type="ECO:0000313" key="1">
    <source>
        <dbReference type="EMBL" id="RIH89609.1"/>
    </source>
</evidence>